<protein>
    <submittedName>
        <fullName evidence="1">Uncharacterized protein</fullName>
    </submittedName>
</protein>
<accession>A0ABR3DB21</accession>
<gene>
    <name evidence="1" type="ORF">QR685DRAFT_554666</name>
</gene>
<dbReference type="Proteomes" id="UP001451303">
    <property type="component" value="Unassembled WGS sequence"/>
</dbReference>
<dbReference type="EMBL" id="JAVLET010000005">
    <property type="protein sequence ID" value="KAL0469885.1"/>
    <property type="molecule type" value="Genomic_DNA"/>
</dbReference>
<reference evidence="1 2" key="1">
    <citation type="submission" date="2023-09" db="EMBL/GenBank/DDBJ databases">
        <title>Multi-omics analysis of a traditional fermented food reveals byproduct-associated fungal strains for waste-to-food upcycling.</title>
        <authorList>
            <consortium name="Lawrence Berkeley National Laboratory"/>
            <person name="Rekdal V.M."/>
            <person name="Villalobos-Escobedo J.M."/>
            <person name="Rodriguez-Valeron N."/>
            <person name="Garcia M.O."/>
            <person name="Vasquez D.P."/>
            <person name="Damayanti I."/>
            <person name="Sorensen P.M."/>
            <person name="Baidoo E.E."/>
            <person name="De Carvalho A.C."/>
            <person name="Riley R."/>
            <person name="Lipzen A."/>
            <person name="He G."/>
            <person name="Yan M."/>
            <person name="Haridas S."/>
            <person name="Daum C."/>
            <person name="Yoshinaga Y."/>
            <person name="Ng V."/>
            <person name="Grigoriev I.V."/>
            <person name="Munk R."/>
            <person name="Nuraida L."/>
            <person name="Wijaya C.H."/>
            <person name="Morales P.-C."/>
            <person name="Keasling J.D."/>
        </authorList>
    </citation>
    <scope>NUCLEOTIDE SEQUENCE [LARGE SCALE GENOMIC DNA]</scope>
    <source>
        <strain evidence="1 2">FGSC 2613</strain>
    </source>
</reference>
<proteinExistence type="predicted"/>
<keyword evidence="2" id="KW-1185">Reference proteome</keyword>
<sequence>MCRRRIRGWESSMVLKTVVNNGDSSAICTSEAVAVVVAQGIDTSSRATSNVPGQAAPW</sequence>
<evidence type="ECO:0000313" key="2">
    <source>
        <dbReference type="Proteomes" id="UP001451303"/>
    </source>
</evidence>
<organism evidence="1 2">
    <name type="scientific">Neurospora intermedia</name>
    <dbReference type="NCBI Taxonomy" id="5142"/>
    <lineage>
        <taxon>Eukaryota</taxon>
        <taxon>Fungi</taxon>
        <taxon>Dikarya</taxon>
        <taxon>Ascomycota</taxon>
        <taxon>Pezizomycotina</taxon>
        <taxon>Sordariomycetes</taxon>
        <taxon>Sordariomycetidae</taxon>
        <taxon>Sordariales</taxon>
        <taxon>Sordariaceae</taxon>
        <taxon>Neurospora</taxon>
    </lineage>
</organism>
<comment type="caution">
    <text evidence="1">The sequence shown here is derived from an EMBL/GenBank/DDBJ whole genome shotgun (WGS) entry which is preliminary data.</text>
</comment>
<evidence type="ECO:0000313" key="1">
    <source>
        <dbReference type="EMBL" id="KAL0469885.1"/>
    </source>
</evidence>
<name>A0ABR3DB21_NEUIN</name>